<gene>
    <name evidence="2" type="ORF">LSP00402_LOCUS15580</name>
</gene>
<proteinExistence type="predicted"/>
<evidence type="ECO:0000256" key="1">
    <source>
        <dbReference type="SAM" id="MobiDB-lite"/>
    </source>
</evidence>
<organism evidence="2">
    <name type="scientific">Lotharella oceanica</name>
    <dbReference type="NCBI Taxonomy" id="641309"/>
    <lineage>
        <taxon>Eukaryota</taxon>
        <taxon>Sar</taxon>
        <taxon>Rhizaria</taxon>
        <taxon>Cercozoa</taxon>
        <taxon>Chlorarachniophyceae</taxon>
        <taxon>Lotharella</taxon>
    </lineage>
</organism>
<feature type="region of interest" description="Disordered" evidence="1">
    <location>
        <begin position="1"/>
        <end position="66"/>
    </location>
</feature>
<feature type="region of interest" description="Disordered" evidence="1">
    <location>
        <begin position="112"/>
        <end position="141"/>
    </location>
</feature>
<reference evidence="2" key="1">
    <citation type="submission" date="2021-01" db="EMBL/GenBank/DDBJ databases">
        <authorList>
            <person name="Corre E."/>
            <person name="Pelletier E."/>
            <person name="Niang G."/>
            <person name="Scheremetjew M."/>
            <person name="Finn R."/>
            <person name="Kale V."/>
            <person name="Holt S."/>
            <person name="Cochrane G."/>
            <person name="Meng A."/>
            <person name="Brown T."/>
            <person name="Cohen L."/>
        </authorList>
    </citation>
    <scope>NUCLEOTIDE SEQUENCE</scope>
    <source>
        <strain evidence="2">CCMP622</strain>
    </source>
</reference>
<feature type="compositionally biased region" description="Polar residues" evidence="1">
    <location>
        <begin position="46"/>
        <end position="59"/>
    </location>
</feature>
<dbReference type="AlphaFoldDB" id="A0A7S2XEL4"/>
<accession>A0A7S2XEL4</accession>
<protein>
    <submittedName>
        <fullName evidence="2">Uncharacterized protein</fullName>
    </submittedName>
</protein>
<feature type="compositionally biased region" description="Polar residues" evidence="1">
    <location>
        <begin position="12"/>
        <end position="29"/>
    </location>
</feature>
<sequence>MIEVHAMLQKVQAEQEQYGADNSSESFGPNSPIAPRARKSIDGRRTSTSNASRGSLTERNSQEERYSRVAILETKAQPSRNSLTSRIQLTDLSEAGVTVDHERNSYNSAVSVRQQGPHRGHENETAASSVYPFGTDAINEV</sequence>
<dbReference type="EMBL" id="HBHP01025124">
    <property type="protein sequence ID" value="CAD9771590.1"/>
    <property type="molecule type" value="Transcribed_RNA"/>
</dbReference>
<name>A0A7S2XEL4_9EUKA</name>
<evidence type="ECO:0000313" key="2">
    <source>
        <dbReference type="EMBL" id="CAD9771590.1"/>
    </source>
</evidence>